<dbReference type="PANTHER" id="PTHR41259:SF1">
    <property type="entry name" value="DOUBLE-STRAND BREAK REPAIR RAD50 ATPASE, PUTATIVE-RELATED"/>
    <property type="match status" value="1"/>
</dbReference>
<evidence type="ECO:0000313" key="3">
    <source>
        <dbReference type="EMBL" id="CDX57712.1"/>
    </source>
</evidence>
<dbReference type="Gene3D" id="3.40.50.300">
    <property type="entry name" value="P-loop containing nucleotide triphosphate hydrolases"/>
    <property type="match status" value="2"/>
</dbReference>
<evidence type="ECO:0000256" key="1">
    <source>
        <dbReference type="SAM" id="Coils"/>
    </source>
</evidence>
<keyword evidence="1" id="KW-0175">Coiled coil</keyword>
<feature type="coiled-coil region" evidence="1">
    <location>
        <begin position="831"/>
        <end position="868"/>
    </location>
</feature>
<feature type="coiled-coil region" evidence="1">
    <location>
        <begin position="894"/>
        <end position="963"/>
    </location>
</feature>
<gene>
    <name evidence="3" type="ORF">MPL1032_220135</name>
</gene>
<evidence type="ECO:0000259" key="2">
    <source>
        <dbReference type="Pfam" id="PF13514"/>
    </source>
</evidence>
<name>A0A0K2VZ48_MESPL</name>
<dbReference type="AlphaFoldDB" id="A0A0K2VZ48"/>
<dbReference type="Proteomes" id="UP000182888">
    <property type="component" value="Unassembled WGS sequence"/>
</dbReference>
<evidence type="ECO:0000313" key="4">
    <source>
        <dbReference type="Proteomes" id="UP000182888"/>
    </source>
</evidence>
<dbReference type="SUPFAM" id="SSF52540">
    <property type="entry name" value="P-loop containing nucleoside triphosphate hydrolases"/>
    <property type="match status" value="1"/>
</dbReference>
<dbReference type="PANTHER" id="PTHR41259">
    <property type="entry name" value="DOUBLE-STRAND BREAK REPAIR RAD50 ATPASE, PUTATIVE-RELATED"/>
    <property type="match status" value="1"/>
</dbReference>
<proteinExistence type="predicted"/>
<dbReference type="InterPro" id="IPR027417">
    <property type="entry name" value="P-loop_NTPase"/>
</dbReference>
<dbReference type="InterPro" id="IPR038734">
    <property type="entry name" value="YhaN_AAA"/>
</dbReference>
<feature type="coiled-coil region" evidence="1">
    <location>
        <begin position="177"/>
        <end position="228"/>
    </location>
</feature>
<protein>
    <recommendedName>
        <fullName evidence="2">YhaN AAA domain-containing protein</fullName>
    </recommendedName>
</protein>
<dbReference type="EMBL" id="CCND01000015">
    <property type="protein sequence ID" value="CDX57712.1"/>
    <property type="molecule type" value="Genomic_DNA"/>
</dbReference>
<dbReference type="Pfam" id="PF13514">
    <property type="entry name" value="AAA_27"/>
    <property type="match status" value="1"/>
</dbReference>
<organism evidence="3 4">
    <name type="scientific">Mesorhizobium plurifarium</name>
    <dbReference type="NCBI Taxonomy" id="69974"/>
    <lineage>
        <taxon>Bacteria</taxon>
        <taxon>Pseudomonadati</taxon>
        <taxon>Pseudomonadota</taxon>
        <taxon>Alphaproteobacteria</taxon>
        <taxon>Hyphomicrobiales</taxon>
        <taxon>Phyllobacteriaceae</taxon>
        <taxon>Mesorhizobium</taxon>
    </lineage>
</organism>
<accession>A0A0K2VZ48</accession>
<sequence>MRLRRLDLTRYGKFTDKAIDFGEKPISGPDLHIVFGLNEAGKSTALSAYLDLLFGIEERSRYNFLHEYSSMRIGGLLEFEGRALAVSRTKSRSNPLHNAEGQPLSEIAISAHLAGLSRDAYSSMFSLDDETLEAGGKAILESRGDLGKLLFTASAGLGHASDVLAALETEADGLYRKQAQSTEIALLKKRFAELKSRKEAIDTLASTFEALEAERVEAQENYDRSLAERSVLSARLASIDRYVRAAPLLAEIKRKASRLAELPDVPSPPRTWSGSVAELIDQDARLRTRLQANADEIDRAKAKIEAIAVDEAVLAISEQVRGLADRKARYLSAGMDLPTRKMEVQMLDQVVANCLAALGRSAEQDPFRLILPAFVVGTLRTMVEQRSGITTSLRIARDEAAAALDGLNAARGRVGEERAVPEPARARLMAAVSEAKVSSHAREITEARASEDERQTRLADAMRRLQPCSGDADALAKISVPTPTHMAAWKALATDLQRDKAVFSERLAEYEQNRVATSSRLAAAPATADLADDDSAAVIRRERDEAWRNHRADLKAETADVFVAALAKDDRVGAARLAHAGELADLRAIRQKAAETEAAIERVSCQLAGLAERAEMASAEIKRMASALIEDCQAQSLDLLIGLLEERLSARAEALAAWDDILLARARIEHSTAEAKRIHLGLASALQSVGIQTEAGEALDALVVAAERFLDRQAKVDAERAEALRSVAAKEEELGARRLAVEIAERREDAWHAEVKETLKGTWLEEGIAGTGLGSVLDQLSELSKALQAREAMRIRIRKMEADRTAFAEEVARLGAQAGERATSEAPEQVSVKLTERLEQAERAREAKANLLLDVQKLQDVREGLNADAAVHGATKQEVLDAFGVRTLHEVVERDEKLRERDGLQRAVAELQARLTSELAFDDFIQAQSLLEGLDLDGLAIEKAEIERRLADLDDLLQQQLVRRTRATDKLDAIGGDSQVARIDAERRTVLLEIEEKAARYIELKLGVMSASSALRVYRERHRSGMMTQASDAFALITRGQYTGLTTQPVKGGEVLIATQRDGQSKVADALSKGARFQLYLALRLAGYYEFAKLRPSVPFIADDIMETFDHLRSEEVFRLFGEMASVGQVIYLTHHQHLCDIARAVIPDVMIHELC</sequence>
<feature type="domain" description="YhaN AAA" evidence="2">
    <location>
        <begin position="1"/>
        <end position="202"/>
    </location>
</feature>
<reference evidence="4" key="1">
    <citation type="submission" date="2014-08" db="EMBL/GenBank/DDBJ databases">
        <authorList>
            <person name="Edwards T."/>
        </authorList>
    </citation>
    <scope>NUCLEOTIDE SEQUENCE [LARGE SCALE GENOMIC DNA]</scope>
</reference>
<feature type="coiled-coil region" evidence="1">
    <location>
        <begin position="586"/>
        <end position="613"/>
    </location>
</feature>